<reference evidence="2 3" key="1">
    <citation type="submission" date="2024-11" db="EMBL/GenBank/DDBJ databases">
        <authorList>
            <person name="Heng Y.C."/>
            <person name="Lim A.C.H."/>
            <person name="Lee J.K.Y."/>
            <person name="Kittelmann S."/>
        </authorList>
    </citation>
    <scope>NUCLEOTIDE SEQUENCE [LARGE SCALE GENOMIC DNA]</scope>
    <source>
        <strain evidence="2 3">WILCCON 0114</strain>
    </source>
</reference>
<dbReference type="EMBL" id="JBJIAA010000001">
    <property type="protein sequence ID" value="MFL0249008.1"/>
    <property type="molecule type" value="Genomic_DNA"/>
</dbReference>
<evidence type="ECO:0000259" key="1">
    <source>
        <dbReference type="Pfam" id="PF11127"/>
    </source>
</evidence>
<dbReference type="Proteomes" id="UP001623592">
    <property type="component" value="Unassembled WGS sequence"/>
</dbReference>
<accession>A0ABW8TBC4</accession>
<comment type="caution">
    <text evidence="2">The sequence shown here is derived from an EMBL/GenBank/DDBJ whole genome shotgun (WGS) entry which is preliminary data.</text>
</comment>
<name>A0ABW8TBC4_9CLOT</name>
<dbReference type="RefSeq" id="WP_406785684.1">
    <property type="nucleotide sequence ID" value="NZ_JBJIAA010000001.1"/>
</dbReference>
<organism evidence="2 3">
    <name type="scientific">Clostridium neuense</name>
    <dbReference type="NCBI Taxonomy" id="1728934"/>
    <lineage>
        <taxon>Bacteria</taxon>
        <taxon>Bacillati</taxon>
        <taxon>Bacillota</taxon>
        <taxon>Clostridia</taxon>
        <taxon>Eubacteriales</taxon>
        <taxon>Clostridiaceae</taxon>
        <taxon>Clostridium</taxon>
    </lineage>
</organism>
<gene>
    <name evidence="2" type="ORF">ACJDT4_01120</name>
</gene>
<dbReference type="InterPro" id="IPR021309">
    <property type="entry name" value="YgaP-like_TM"/>
</dbReference>
<proteinExistence type="predicted"/>
<protein>
    <submittedName>
        <fullName evidence="2">YgaP-like transmembrane domain</fullName>
    </submittedName>
</protein>
<keyword evidence="3" id="KW-1185">Reference proteome</keyword>
<sequence length="138" mass="15607">MTLNIPATTKRVELHTSKCTNQRIRKETLDNISSYTNKSNEEILARINELNKEWDIERLLETNAAAVVILGTVLGFTVNKKWFVISGIAGGFLLQHAIKGWCPPVPILRRLGVRTSSEINYEKEALKEMRRNNAEGTV</sequence>
<dbReference type="Pfam" id="PF11127">
    <property type="entry name" value="YgaP-like_TM"/>
    <property type="match status" value="1"/>
</dbReference>
<evidence type="ECO:0000313" key="2">
    <source>
        <dbReference type="EMBL" id="MFL0249008.1"/>
    </source>
</evidence>
<feature type="domain" description="Inner membrane protein YgaP-like transmembrane" evidence="1">
    <location>
        <begin position="56"/>
        <end position="109"/>
    </location>
</feature>
<evidence type="ECO:0000313" key="3">
    <source>
        <dbReference type="Proteomes" id="UP001623592"/>
    </source>
</evidence>
<dbReference type="Gene3D" id="6.10.140.1340">
    <property type="match status" value="1"/>
</dbReference>